<keyword evidence="2" id="KW-0255">Endonuclease</keyword>
<keyword evidence="2" id="KW-0540">Nuclease</keyword>
<dbReference type="GO" id="GO:0004519">
    <property type="term" value="F:endonuclease activity"/>
    <property type="evidence" value="ECO:0007669"/>
    <property type="project" value="UniProtKB-KW"/>
</dbReference>
<organism evidence="2 3">
    <name type="scientific">Bacillus mesophilus</name>
    <dbReference type="NCBI Taxonomy" id="1808955"/>
    <lineage>
        <taxon>Bacteria</taxon>
        <taxon>Bacillati</taxon>
        <taxon>Bacillota</taxon>
        <taxon>Bacilli</taxon>
        <taxon>Bacillales</taxon>
        <taxon>Bacillaceae</taxon>
        <taxon>Bacillus</taxon>
    </lineage>
</organism>
<sequence>MTFNIHHGKGTDLKVDLKRISEVISWSKADVIGLNEVDKHFSKRSHFVDQVQFLAKELNYNHAFSPSLVKSDQHKNVVQQYGNGLLSRFPFITNKHHLFNFFPRIIEGRSLLEASIELNDKQVYFYVTHLSLNPTLHKKQSDYILRHVTRPAIILGDWNMKPHSTNYKRITEKYTDVWEEKGESLGFTYPSKRPRVRLDYIFVSKGINVVDAKVLDTLPTASDHLPLVTTLSI</sequence>
<accession>A0A6M0Q882</accession>
<dbReference type="InterPro" id="IPR051916">
    <property type="entry name" value="GPI-anchor_lipid_remodeler"/>
</dbReference>
<keyword evidence="3" id="KW-1185">Reference proteome</keyword>
<evidence type="ECO:0000259" key="1">
    <source>
        <dbReference type="Pfam" id="PF03372"/>
    </source>
</evidence>
<dbReference type="Proteomes" id="UP000481043">
    <property type="component" value="Unassembled WGS sequence"/>
</dbReference>
<dbReference type="Gene3D" id="3.60.10.10">
    <property type="entry name" value="Endonuclease/exonuclease/phosphatase"/>
    <property type="match status" value="1"/>
</dbReference>
<comment type="caution">
    <text evidence="2">The sequence shown here is derived from an EMBL/GenBank/DDBJ whole genome shotgun (WGS) entry which is preliminary data.</text>
</comment>
<protein>
    <submittedName>
        <fullName evidence="2">Endonuclease</fullName>
    </submittedName>
</protein>
<evidence type="ECO:0000313" key="2">
    <source>
        <dbReference type="EMBL" id="NEY72575.1"/>
    </source>
</evidence>
<dbReference type="PANTHER" id="PTHR14859">
    <property type="entry name" value="CALCOFLUOR WHITE HYPERSENSITIVE PROTEIN PRECURSOR"/>
    <property type="match status" value="1"/>
</dbReference>
<dbReference type="GO" id="GO:0016020">
    <property type="term" value="C:membrane"/>
    <property type="evidence" value="ECO:0007669"/>
    <property type="project" value="GOC"/>
</dbReference>
<keyword evidence="2" id="KW-0378">Hydrolase</keyword>
<dbReference type="GO" id="GO:0006506">
    <property type="term" value="P:GPI anchor biosynthetic process"/>
    <property type="evidence" value="ECO:0007669"/>
    <property type="project" value="TreeGrafter"/>
</dbReference>
<name>A0A6M0Q882_9BACI</name>
<dbReference type="PANTHER" id="PTHR14859:SF1">
    <property type="entry name" value="PGAP2-INTERACTING PROTEIN"/>
    <property type="match status" value="1"/>
</dbReference>
<proteinExistence type="predicted"/>
<dbReference type="SUPFAM" id="SSF56219">
    <property type="entry name" value="DNase I-like"/>
    <property type="match status" value="1"/>
</dbReference>
<feature type="domain" description="Endonuclease/exonuclease/phosphatase" evidence="1">
    <location>
        <begin position="1"/>
        <end position="224"/>
    </location>
</feature>
<evidence type="ECO:0000313" key="3">
    <source>
        <dbReference type="Proteomes" id="UP000481043"/>
    </source>
</evidence>
<dbReference type="AlphaFoldDB" id="A0A6M0Q882"/>
<dbReference type="InterPro" id="IPR036691">
    <property type="entry name" value="Endo/exonu/phosph_ase_sf"/>
</dbReference>
<gene>
    <name evidence="2" type="ORF">G4D63_12630</name>
</gene>
<dbReference type="Pfam" id="PF03372">
    <property type="entry name" value="Exo_endo_phos"/>
    <property type="match status" value="1"/>
</dbReference>
<dbReference type="InterPro" id="IPR005135">
    <property type="entry name" value="Endo/exonuclease/phosphatase"/>
</dbReference>
<reference evidence="2 3" key="1">
    <citation type="submission" date="2020-02" db="EMBL/GenBank/DDBJ databases">
        <title>Bacillus aquiflavi sp. nov., isolated from yellow water of strong flavor Chinese baijiu in Yibin region of China.</title>
        <authorList>
            <person name="Xie J."/>
        </authorList>
    </citation>
    <scope>NUCLEOTIDE SEQUENCE [LARGE SCALE GENOMIC DNA]</scope>
    <source>
        <strain evidence="2 3">SA4</strain>
    </source>
</reference>
<dbReference type="EMBL" id="JAAIWM010000004">
    <property type="protein sequence ID" value="NEY72575.1"/>
    <property type="molecule type" value="Genomic_DNA"/>
</dbReference>